<comment type="subcellular location">
    <subcellularLocation>
        <location evidence="1">Membrane</location>
        <topology evidence="1">Multi-pass membrane protein</topology>
    </subcellularLocation>
</comment>
<evidence type="ECO:0000256" key="6">
    <source>
        <dbReference type="SAM" id="Phobius"/>
    </source>
</evidence>
<feature type="transmembrane region" description="Helical" evidence="6">
    <location>
        <begin position="533"/>
        <end position="557"/>
    </location>
</feature>
<dbReference type="PANTHER" id="PTHR24064">
    <property type="entry name" value="SOLUTE CARRIER FAMILY 22 MEMBER"/>
    <property type="match status" value="1"/>
</dbReference>
<sequence>MDAESVASLDHLFDALGVGRWTLAVFFTYLCWAFLLPPFSLGGAFYNGAVDHWCDIPQLSNSSWTLEQRLNYSIPWEENRNQMRRSQCRMYVRDYEAVADLPWSTDLALTPDEAASLETTSCSHWEYDTSTFHSTVASESDVQGMVMERFGRYWNGWDDIRTLLEGYRNVTSVKNSAWVGRQKLERLRMLPDRYEKDTVKVPSRPLPFHYHSLDGTGTVARGDWDLVCDRAYLSPLFQSFYYFGCAVGDPVLGLLSDKYGRKTVVFGVALIFSAMALTSALAHTYPVMLVAWFVMGLMHPICGVVYVKVVEACPTKHRTVVGILTTSPFALGGMAFGGWAFLLRDWRTLQLVCMAPAALLLAHLPFIDESPRWLAVKGRVDEAERIFAKAARWHGVALPAQLPEILQKCKDHAAINEKARRLEKSGKCGPVRKWMNDVAVLVSSPALRRITLVMFGNFFFTGFTYWGISLAGNTFSQDPFLYMLFSSALEVPAYTVFAPIVMLFGRRRVLAANFAVCAAAILAILIVPGSWTWVIFSLALVGKFFITGNYNVLYLVCSEVFPTCVRSRGLNLSSTMARLSSILSPFIIQIMGQTYWWAPSVFFGSSAAIGGLLSLLLPETSNQPLPDNIEELRALYSRDRTSPDKILSREQEASPLNNADDTATSAV</sequence>
<feature type="transmembrane region" description="Helical" evidence="6">
    <location>
        <begin position="319"/>
        <end position="342"/>
    </location>
</feature>
<reference evidence="8 9" key="2">
    <citation type="submission" date="2019-01" db="EMBL/GenBank/DDBJ databases">
        <title>The decoding of complex shrimp genome reveals the adaptation for benthos swimmer, frequently molting mechanism and breeding impact on genome.</title>
        <authorList>
            <person name="Sun Y."/>
            <person name="Gao Y."/>
            <person name="Yu Y."/>
        </authorList>
    </citation>
    <scope>NUCLEOTIDE SEQUENCE [LARGE SCALE GENOMIC DNA]</scope>
    <source>
        <tissue evidence="8">Muscle</tissue>
    </source>
</reference>
<evidence type="ECO:0000256" key="5">
    <source>
        <dbReference type="SAM" id="MobiDB-lite"/>
    </source>
</evidence>
<dbReference type="InterPro" id="IPR036259">
    <property type="entry name" value="MFS_trans_sf"/>
</dbReference>
<keyword evidence="3 6" id="KW-1133">Transmembrane helix</keyword>
<dbReference type="OrthoDB" id="2544694at2759"/>
<reference evidence="8 9" key="1">
    <citation type="submission" date="2018-04" db="EMBL/GenBank/DDBJ databases">
        <authorList>
            <person name="Zhang X."/>
            <person name="Yuan J."/>
            <person name="Li F."/>
            <person name="Xiang J."/>
        </authorList>
    </citation>
    <scope>NUCLEOTIDE SEQUENCE [LARGE SCALE GENOMIC DNA]</scope>
    <source>
        <tissue evidence="8">Muscle</tissue>
    </source>
</reference>
<evidence type="ECO:0000256" key="3">
    <source>
        <dbReference type="ARBA" id="ARBA00022989"/>
    </source>
</evidence>
<feature type="transmembrane region" description="Helical" evidence="6">
    <location>
        <begin position="264"/>
        <end position="283"/>
    </location>
</feature>
<feature type="compositionally biased region" description="Polar residues" evidence="5">
    <location>
        <begin position="654"/>
        <end position="667"/>
    </location>
</feature>
<name>A0A3R7PCA3_PENVA</name>
<feature type="transmembrane region" description="Helical" evidence="6">
    <location>
        <begin position="509"/>
        <end position="527"/>
    </location>
</feature>
<keyword evidence="4 6" id="KW-0472">Membrane</keyword>
<gene>
    <name evidence="8" type="ORF">C7M84_025154</name>
</gene>
<evidence type="ECO:0000256" key="1">
    <source>
        <dbReference type="ARBA" id="ARBA00004141"/>
    </source>
</evidence>
<feature type="transmembrane region" description="Helical" evidence="6">
    <location>
        <begin position="18"/>
        <end position="36"/>
    </location>
</feature>
<evidence type="ECO:0000256" key="2">
    <source>
        <dbReference type="ARBA" id="ARBA00022692"/>
    </source>
</evidence>
<feature type="transmembrane region" description="Helical" evidence="6">
    <location>
        <begin position="289"/>
        <end position="307"/>
    </location>
</feature>
<evidence type="ECO:0000313" key="9">
    <source>
        <dbReference type="Proteomes" id="UP000283509"/>
    </source>
</evidence>
<feature type="transmembrane region" description="Helical" evidence="6">
    <location>
        <begin position="596"/>
        <end position="617"/>
    </location>
</feature>
<dbReference type="Proteomes" id="UP000283509">
    <property type="component" value="Unassembled WGS sequence"/>
</dbReference>
<comment type="caution">
    <text evidence="8">The sequence shown here is derived from an EMBL/GenBank/DDBJ whole genome shotgun (WGS) entry which is preliminary data.</text>
</comment>
<dbReference type="GO" id="GO:0016020">
    <property type="term" value="C:membrane"/>
    <property type="evidence" value="ECO:0007669"/>
    <property type="project" value="UniProtKB-SubCell"/>
</dbReference>
<dbReference type="AlphaFoldDB" id="A0A3R7PCA3"/>
<dbReference type="Gene3D" id="1.20.1250.20">
    <property type="entry name" value="MFS general substrate transporter like domains"/>
    <property type="match status" value="1"/>
</dbReference>
<protein>
    <submittedName>
        <fullName evidence="8">Putative organic cation transporter protein-like</fullName>
    </submittedName>
</protein>
<dbReference type="PROSITE" id="PS50850">
    <property type="entry name" value="MFS"/>
    <property type="match status" value="1"/>
</dbReference>
<dbReference type="PROSITE" id="PS00216">
    <property type="entry name" value="SUGAR_TRANSPORT_1"/>
    <property type="match status" value="1"/>
</dbReference>
<feature type="transmembrane region" description="Helical" evidence="6">
    <location>
        <begin position="480"/>
        <end position="502"/>
    </location>
</feature>
<evidence type="ECO:0000256" key="4">
    <source>
        <dbReference type="ARBA" id="ARBA00023136"/>
    </source>
</evidence>
<keyword evidence="9" id="KW-1185">Reference proteome</keyword>
<accession>A0A3R7PCA3</accession>
<feature type="domain" description="Major facilitator superfamily (MFS) profile" evidence="7">
    <location>
        <begin position="181"/>
        <end position="622"/>
    </location>
</feature>
<dbReference type="InterPro" id="IPR020846">
    <property type="entry name" value="MFS_dom"/>
</dbReference>
<dbReference type="SUPFAM" id="SSF103473">
    <property type="entry name" value="MFS general substrate transporter"/>
    <property type="match status" value="1"/>
</dbReference>
<feature type="transmembrane region" description="Helical" evidence="6">
    <location>
        <begin position="450"/>
        <end position="468"/>
    </location>
</feature>
<feature type="transmembrane region" description="Helical" evidence="6">
    <location>
        <begin position="569"/>
        <end position="590"/>
    </location>
</feature>
<feature type="transmembrane region" description="Helical" evidence="6">
    <location>
        <begin position="348"/>
        <end position="367"/>
    </location>
</feature>
<feature type="region of interest" description="Disordered" evidence="5">
    <location>
        <begin position="646"/>
        <end position="667"/>
    </location>
</feature>
<proteinExistence type="predicted"/>
<dbReference type="Pfam" id="PF00083">
    <property type="entry name" value="Sugar_tr"/>
    <property type="match status" value="1"/>
</dbReference>
<dbReference type="InterPro" id="IPR005829">
    <property type="entry name" value="Sugar_transporter_CS"/>
</dbReference>
<organism evidence="8 9">
    <name type="scientific">Penaeus vannamei</name>
    <name type="common">Whiteleg shrimp</name>
    <name type="synonym">Litopenaeus vannamei</name>
    <dbReference type="NCBI Taxonomy" id="6689"/>
    <lineage>
        <taxon>Eukaryota</taxon>
        <taxon>Metazoa</taxon>
        <taxon>Ecdysozoa</taxon>
        <taxon>Arthropoda</taxon>
        <taxon>Crustacea</taxon>
        <taxon>Multicrustacea</taxon>
        <taxon>Malacostraca</taxon>
        <taxon>Eumalacostraca</taxon>
        <taxon>Eucarida</taxon>
        <taxon>Decapoda</taxon>
        <taxon>Dendrobranchiata</taxon>
        <taxon>Penaeoidea</taxon>
        <taxon>Penaeidae</taxon>
        <taxon>Penaeus</taxon>
    </lineage>
</organism>
<dbReference type="GO" id="GO:0022857">
    <property type="term" value="F:transmembrane transporter activity"/>
    <property type="evidence" value="ECO:0007669"/>
    <property type="project" value="InterPro"/>
</dbReference>
<evidence type="ECO:0000313" key="8">
    <source>
        <dbReference type="EMBL" id="ROT81683.1"/>
    </source>
</evidence>
<keyword evidence="2 6" id="KW-0812">Transmembrane</keyword>
<dbReference type="EMBL" id="QCYY01000934">
    <property type="protein sequence ID" value="ROT81683.1"/>
    <property type="molecule type" value="Genomic_DNA"/>
</dbReference>
<dbReference type="InterPro" id="IPR005828">
    <property type="entry name" value="MFS_sugar_transport-like"/>
</dbReference>
<evidence type="ECO:0000259" key="7">
    <source>
        <dbReference type="PROSITE" id="PS50850"/>
    </source>
</evidence>